<dbReference type="Gramene" id="RZC69376">
    <property type="protein sequence ID" value="RZC69376"/>
    <property type="gene ID" value="C5167_032519"/>
</dbReference>
<gene>
    <name evidence="2" type="ORF">C5167_032519</name>
</gene>
<sequence length="55" mass="6412">MDAVRVVLTARRTDNEVLWSHLEQNGQKDQFTGGLYSEPARLHKKEVKNEEQETE</sequence>
<dbReference type="EMBL" id="CM010721">
    <property type="protein sequence ID" value="RZC69376.1"/>
    <property type="molecule type" value="Genomic_DNA"/>
</dbReference>
<protein>
    <submittedName>
        <fullName evidence="2">Uncharacterized protein</fullName>
    </submittedName>
</protein>
<accession>A0A4Y7K992</accession>
<feature type="region of interest" description="Disordered" evidence="1">
    <location>
        <begin position="30"/>
        <end position="55"/>
    </location>
</feature>
<dbReference type="Proteomes" id="UP000316621">
    <property type="component" value="Chromosome 7"/>
</dbReference>
<evidence type="ECO:0000256" key="1">
    <source>
        <dbReference type="SAM" id="MobiDB-lite"/>
    </source>
</evidence>
<organism evidence="2 3">
    <name type="scientific">Papaver somniferum</name>
    <name type="common">Opium poppy</name>
    <dbReference type="NCBI Taxonomy" id="3469"/>
    <lineage>
        <taxon>Eukaryota</taxon>
        <taxon>Viridiplantae</taxon>
        <taxon>Streptophyta</taxon>
        <taxon>Embryophyta</taxon>
        <taxon>Tracheophyta</taxon>
        <taxon>Spermatophyta</taxon>
        <taxon>Magnoliopsida</taxon>
        <taxon>Ranunculales</taxon>
        <taxon>Papaveraceae</taxon>
        <taxon>Papaveroideae</taxon>
        <taxon>Papaver</taxon>
    </lineage>
</organism>
<reference evidence="2 3" key="1">
    <citation type="journal article" date="2018" name="Science">
        <title>The opium poppy genome and morphinan production.</title>
        <authorList>
            <person name="Guo L."/>
            <person name="Winzer T."/>
            <person name="Yang X."/>
            <person name="Li Y."/>
            <person name="Ning Z."/>
            <person name="He Z."/>
            <person name="Teodor R."/>
            <person name="Lu Y."/>
            <person name="Bowser T.A."/>
            <person name="Graham I.A."/>
            <person name="Ye K."/>
        </authorList>
    </citation>
    <scope>NUCLEOTIDE SEQUENCE [LARGE SCALE GENOMIC DNA]</scope>
    <source>
        <strain evidence="3">cv. HN1</strain>
        <tissue evidence="2">Leaves</tissue>
    </source>
</reference>
<evidence type="ECO:0000313" key="2">
    <source>
        <dbReference type="EMBL" id="RZC69376.1"/>
    </source>
</evidence>
<proteinExistence type="predicted"/>
<dbReference type="AlphaFoldDB" id="A0A4Y7K992"/>
<keyword evidence="3" id="KW-1185">Reference proteome</keyword>
<evidence type="ECO:0000313" key="3">
    <source>
        <dbReference type="Proteomes" id="UP000316621"/>
    </source>
</evidence>
<name>A0A4Y7K992_PAPSO</name>